<dbReference type="PANTHER" id="PTHR11999">
    <property type="entry name" value="GROUP II PYRIDOXAL-5-PHOSPHATE DECARBOXYLASE"/>
    <property type="match status" value="1"/>
</dbReference>
<reference evidence="9" key="1">
    <citation type="journal article" date="2019" name="Int. J. Syst. Evol. Microbiol.">
        <title>The Global Catalogue of Microorganisms (GCM) 10K type strain sequencing project: providing services to taxonomists for standard genome sequencing and annotation.</title>
        <authorList>
            <consortium name="The Broad Institute Genomics Platform"/>
            <consortium name="The Broad Institute Genome Sequencing Center for Infectious Disease"/>
            <person name="Wu L."/>
            <person name="Ma J."/>
        </authorList>
    </citation>
    <scope>NUCLEOTIDE SEQUENCE [LARGE SCALE GENOMIC DNA]</scope>
    <source>
        <strain evidence="9">CGMCC 4.7192</strain>
    </source>
</reference>
<comment type="similarity">
    <text evidence="2 6">Belongs to the group II decarboxylase family.</text>
</comment>
<keyword evidence="4 6" id="KW-0663">Pyridoxal phosphate</keyword>
<feature type="region of interest" description="Disordered" evidence="7">
    <location>
        <begin position="1"/>
        <end position="21"/>
    </location>
</feature>
<comment type="cofactor">
    <cofactor evidence="1 6">
        <name>pyridoxal 5'-phosphate</name>
        <dbReference type="ChEBI" id="CHEBI:597326"/>
    </cofactor>
</comment>
<name>A0ABW5BKD6_9PROT</name>
<feature type="compositionally biased region" description="Polar residues" evidence="7">
    <location>
        <begin position="1"/>
        <end position="15"/>
    </location>
</feature>
<evidence type="ECO:0000256" key="1">
    <source>
        <dbReference type="ARBA" id="ARBA00001933"/>
    </source>
</evidence>
<dbReference type="Gene3D" id="1.20.1340.10">
    <property type="entry name" value="dopa decarboxylase, N-terminal domain"/>
    <property type="match status" value="1"/>
</dbReference>
<dbReference type="PANTHER" id="PTHR11999:SF70">
    <property type="entry name" value="MIP05841P"/>
    <property type="match status" value="1"/>
</dbReference>
<dbReference type="SUPFAM" id="SSF53383">
    <property type="entry name" value="PLP-dependent transferases"/>
    <property type="match status" value="1"/>
</dbReference>
<evidence type="ECO:0000256" key="3">
    <source>
        <dbReference type="ARBA" id="ARBA00022793"/>
    </source>
</evidence>
<evidence type="ECO:0000256" key="7">
    <source>
        <dbReference type="SAM" id="MobiDB-lite"/>
    </source>
</evidence>
<keyword evidence="9" id="KW-1185">Reference proteome</keyword>
<dbReference type="EMBL" id="JBHUII010000004">
    <property type="protein sequence ID" value="MFD2205626.1"/>
    <property type="molecule type" value="Genomic_DNA"/>
</dbReference>
<proteinExistence type="inferred from homology"/>
<evidence type="ECO:0000256" key="2">
    <source>
        <dbReference type="ARBA" id="ARBA00009533"/>
    </source>
</evidence>
<comment type="caution">
    <text evidence="8">The sequence shown here is derived from an EMBL/GenBank/DDBJ whole genome shotgun (WGS) entry which is preliminary data.</text>
</comment>
<keyword evidence="3" id="KW-0210">Decarboxylase</keyword>
<gene>
    <name evidence="8" type="ORF">ACFSKO_08395</name>
</gene>
<accession>A0ABW5BKD6</accession>
<dbReference type="InterPro" id="IPR015424">
    <property type="entry name" value="PyrdxlP-dep_Trfase"/>
</dbReference>
<dbReference type="Gene3D" id="3.40.640.10">
    <property type="entry name" value="Type I PLP-dependent aspartate aminotransferase-like (Major domain)"/>
    <property type="match status" value="1"/>
</dbReference>
<sequence length="500" mass="55403">MSPNSKTDQNSTITEETLDPENWETVRDLAHEIIDDSLSYTRDVRERPVWQQMPKDTQAAFETPLPKSPTSLKKIYKSITKNVLPFPMGNIHPRFWMWYMGSSNFTGALGDFLAAIIGSNLGGGNHSAAHIDNQVINWFKEMIGFPPEASGSLVSGGSMANLLGLTVARNTMASVAGVDLREHGLAALKKPMRYYTSDQVHSCHQLALETLGLGNSSLRRISTNDDLTIDIEALNKAIQEDREAGFQPACVIATAGTVNTGAIDDLQKISALCHAEGLWFHVDGCIGALIAIAPNNKDRVAGIEKADSIAMDPHKWLHTPFEVGCVLIKSEQKHLKTFSLTPEYLEMTKRGIAAARWLHDFGLQTSRGFRALKVWMSLQEHGVEKFGRLIDQNIAQGQYLNDLIKQETDLELIAPTNINIVCYRYNPGGLNHDKLKEINIEIMLRLQEEGSAALSDTTVHGAHCLRVAITNHRTRQSDLDFLVDETLRIGTEILDKGLNK</sequence>
<evidence type="ECO:0000256" key="6">
    <source>
        <dbReference type="RuleBase" id="RU000382"/>
    </source>
</evidence>
<dbReference type="Proteomes" id="UP001597294">
    <property type="component" value="Unassembled WGS sequence"/>
</dbReference>
<dbReference type="InterPro" id="IPR002129">
    <property type="entry name" value="PyrdxlP-dep_de-COase"/>
</dbReference>
<evidence type="ECO:0000313" key="8">
    <source>
        <dbReference type="EMBL" id="MFD2205626.1"/>
    </source>
</evidence>
<organism evidence="8 9">
    <name type="scientific">Kiloniella antarctica</name>
    <dbReference type="NCBI Taxonomy" id="1550907"/>
    <lineage>
        <taxon>Bacteria</taxon>
        <taxon>Pseudomonadati</taxon>
        <taxon>Pseudomonadota</taxon>
        <taxon>Alphaproteobacteria</taxon>
        <taxon>Rhodospirillales</taxon>
        <taxon>Kiloniellaceae</taxon>
        <taxon>Kiloniella</taxon>
    </lineage>
</organism>
<dbReference type="InterPro" id="IPR015422">
    <property type="entry name" value="PyrdxlP-dep_Trfase_small"/>
</dbReference>
<dbReference type="InterPro" id="IPR010977">
    <property type="entry name" value="Aromatic_deC"/>
</dbReference>
<protein>
    <submittedName>
        <fullName evidence="8">Pyridoxal phosphate-dependent decarboxylase family protein</fullName>
    </submittedName>
</protein>
<evidence type="ECO:0000256" key="4">
    <source>
        <dbReference type="ARBA" id="ARBA00022898"/>
    </source>
</evidence>
<dbReference type="RefSeq" id="WP_380250420.1">
    <property type="nucleotide sequence ID" value="NZ_JBHUII010000004.1"/>
</dbReference>
<evidence type="ECO:0000256" key="5">
    <source>
        <dbReference type="ARBA" id="ARBA00023239"/>
    </source>
</evidence>
<dbReference type="Pfam" id="PF00282">
    <property type="entry name" value="Pyridoxal_deC"/>
    <property type="match status" value="1"/>
</dbReference>
<dbReference type="Gene3D" id="3.90.1150.10">
    <property type="entry name" value="Aspartate Aminotransferase, domain 1"/>
    <property type="match status" value="1"/>
</dbReference>
<dbReference type="InterPro" id="IPR015421">
    <property type="entry name" value="PyrdxlP-dep_Trfase_major"/>
</dbReference>
<keyword evidence="5 6" id="KW-0456">Lyase</keyword>
<evidence type="ECO:0000313" key="9">
    <source>
        <dbReference type="Proteomes" id="UP001597294"/>
    </source>
</evidence>
<dbReference type="PRINTS" id="PR00800">
    <property type="entry name" value="YHDCRBOXLASE"/>
</dbReference>